<dbReference type="OrthoDB" id="9816067at2"/>
<evidence type="ECO:0000313" key="10">
    <source>
        <dbReference type="EMBL" id="RKO66480.1"/>
    </source>
</evidence>
<dbReference type="InterPro" id="IPR038501">
    <property type="entry name" value="Spore_GerAC_C_sf"/>
</dbReference>
<dbReference type="PANTHER" id="PTHR35789">
    <property type="entry name" value="SPORE GERMINATION PROTEIN B3"/>
    <property type="match status" value="1"/>
</dbReference>
<reference evidence="10 11" key="1">
    <citation type="submission" date="2018-10" db="EMBL/GenBank/DDBJ databases">
        <authorList>
            <person name="Grouzdev D.S."/>
            <person name="Krutkina M.S."/>
            <person name="Tourova T.P."/>
            <person name="Nazina T.N."/>
        </authorList>
    </citation>
    <scope>NUCLEOTIDE SEQUENCE [LARGE SCALE GENOMIC DNA]</scope>
    <source>
        <strain evidence="10 11">435</strain>
    </source>
</reference>
<dbReference type="GO" id="GO:0016020">
    <property type="term" value="C:membrane"/>
    <property type="evidence" value="ECO:0007669"/>
    <property type="project" value="UniProtKB-SubCell"/>
</dbReference>
<keyword evidence="6" id="KW-0564">Palmitate</keyword>
<keyword evidence="4" id="KW-0732">Signal</keyword>
<dbReference type="InterPro" id="IPR057336">
    <property type="entry name" value="GerAC_N"/>
</dbReference>
<evidence type="ECO:0000256" key="5">
    <source>
        <dbReference type="ARBA" id="ARBA00023136"/>
    </source>
</evidence>
<dbReference type="Gene3D" id="3.30.300.210">
    <property type="entry name" value="Nutrient germinant receptor protein C, domain 3"/>
    <property type="match status" value="1"/>
</dbReference>
<dbReference type="Gene3D" id="6.20.190.10">
    <property type="entry name" value="Nutrient germinant receptor protein C, domain 1"/>
    <property type="match status" value="1"/>
</dbReference>
<dbReference type="PANTHER" id="PTHR35789:SF1">
    <property type="entry name" value="SPORE GERMINATION PROTEIN B3"/>
    <property type="match status" value="1"/>
</dbReference>
<comment type="caution">
    <text evidence="10">The sequence shown here is derived from an EMBL/GenBank/DDBJ whole genome shotgun (WGS) entry which is preliminary data.</text>
</comment>
<dbReference type="Pfam" id="PF25198">
    <property type="entry name" value="Spore_GerAC_N"/>
    <property type="match status" value="1"/>
</dbReference>
<dbReference type="NCBIfam" id="TIGR02887">
    <property type="entry name" value="spore_ger_x_C"/>
    <property type="match status" value="1"/>
</dbReference>
<sequence length="369" mass="41146">MLLWPGEREEKVLVKKIAVLLLLILLTGLTGGCWSRKEITEIAIVLGTGVDWTADGRIRLTVQIARPGAFYGGGEAGSRAREPASWVVSAEGKTVEEAERYLAMKVPREIYWGHSIILILGEEMAKKGTRMVTNFFQRNGQPRENMWVMVAKGEAKDLLETYSNLEKTSAQAAGFLHRMRTGKSVQVREFAEMLASKGVQPVVTAVEEKEAGITPEQGQDKKSPAHKQVEISGVAVFKEDRLIGWLDAYETRGLLWLKGEAVKGVITVPSPGEPDKEVSIQIRRGSTKVRPEYDGKHLRLDVLVRVEGDMVEQQSLEDLAKPEKIKALESEMAEEVKKRAAAALEKAQWEYGVDIFGFGDAFHRKYKKE</sequence>
<protein>
    <submittedName>
        <fullName evidence="10">Ger(X)C family spore germination protein</fullName>
    </submittedName>
</protein>
<organism evidence="10 11">
    <name type="scientific">Desulfofundulus salinus</name>
    <dbReference type="NCBI Taxonomy" id="2419843"/>
    <lineage>
        <taxon>Bacteria</taxon>
        <taxon>Bacillati</taxon>
        <taxon>Bacillota</taxon>
        <taxon>Clostridia</taxon>
        <taxon>Eubacteriales</taxon>
        <taxon>Peptococcaceae</taxon>
        <taxon>Desulfofundulus</taxon>
    </lineage>
</organism>
<evidence type="ECO:0000256" key="7">
    <source>
        <dbReference type="ARBA" id="ARBA00023288"/>
    </source>
</evidence>
<dbReference type="EMBL" id="RBWE01000001">
    <property type="protein sequence ID" value="RKO66480.1"/>
    <property type="molecule type" value="Genomic_DNA"/>
</dbReference>
<evidence type="ECO:0000259" key="9">
    <source>
        <dbReference type="Pfam" id="PF25198"/>
    </source>
</evidence>
<dbReference type="GO" id="GO:0009847">
    <property type="term" value="P:spore germination"/>
    <property type="evidence" value="ECO:0007669"/>
    <property type="project" value="InterPro"/>
</dbReference>
<proteinExistence type="inferred from homology"/>
<evidence type="ECO:0000256" key="3">
    <source>
        <dbReference type="ARBA" id="ARBA00022544"/>
    </source>
</evidence>
<keyword evidence="7" id="KW-0449">Lipoprotein</keyword>
<evidence type="ECO:0000256" key="6">
    <source>
        <dbReference type="ARBA" id="ARBA00023139"/>
    </source>
</evidence>
<name>A0A494X0L5_9FIRM</name>
<comment type="subcellular location">
    <subcellularLocation>
        <location evidence="1">Membrane</location>
        <topology evidence="1">Lipid-anchor</topology>
    </subcellularLocation>
</comment>
<dbReference type="Pfam" id="PF05504">
    <property type="entry name" value="Spore_GerAC"/>
    <property type="match status" value="1"/>
</dbReference>
<gene>
    <name evidence="10" type="ORF">D7024_05645</name>
</gene>
<keyword evidence="11" id="KW-1185">Reference proteome</keyword>
<evidence type="ECO:0000313" key="11">
    <source>
        <dbReference type="Proteomes" id="UP000271256"/>
    </source>
</evidence>
<evidence type="ECO:0000256" key="4">
    <source>
        <dbReference type="ARBA" id="ARBA00022729"/>
    </source>
</evidence>
<evidence type="ECO:0000256" key="1">
    <source>
        <dbReference type="ARBA" id="ARBA00004635"/>
    </source>
</evidence>
<comment type="similarity">
    <text evidence="2">Belongs to the GerABKC lipoprotein family.</text>
</comment>
<feature type="domain" description="Spore germination protein N-terminal" evidence="9">
    <location>
        <begin position="36"/>
        <end position="207"/>
    </location>
</feature>
<evidence type="ECO:0000259" key="8">
    <source>
        <dbReference type="Pfam" id="PF05504"/>
    </source>
</evidence>
<accession>A0A494X0L5</accession>
<dbReference type="InterPro" id="IPR008844">
    <property type="entry name" value="Spore_GerAC-like"/>
</dbReference>
<keyword evidence="5" id="KW-0472">Membrane</keyword>
<feature type="domain" description="Spore germination GerAC-like C-terminal" evidence="8">
    <location>
        <begin position="232"/>
        <end position="369"/>
    </location>
</feature>
<dbReference type="InterPro" id="IPR046953">
    <property type="entry name" value="Spore_GerAC-like_C"/>
</dbReference>
<dbReference type="AlphaFoldDB" id="A0A494X0L5"/>
<evidence type="ECO:0000256" key="2">
    <source>
        <dbReference type="ARBA" id="ARBA00007886"/>
    </source>
</evidence>
<dbReference type="Proteomes" id="UP000271256">
    <property type="component" value="Unassembled WGS sequence"/>
</dbReference>
<keyword evidence="3" id="KW-0309">Germination</keyword>